<evidence type="ECO:0000313" key="8">
    <source>
        <dbReference type="Proteomes" id="UP000464013"/>
    </source>
</evidence>
<proteinExistence type="inferred from homology"/>
<dbReference type="InterPro" id="IPR043149">
    <property type="entry name" value="TagF_N"/>
</dbReference>
<dbReference type="Proteomes" id="UP000464013">
    <property type="component" value="Chromosome"/>
</dbReference>
<evidence type="ECO:0000313" key="7">
    <source>
        <dbReference type="EMBL" id="QHC50555.1"/>
    </source>
</evidence>
<evidence type="ECO:0000256" key="4">
    <source>
        <dbReference type="ARBA" id="ARBA00022679"/>
    </source>
</evidence>
<dbReference type="InterPro" id="IPR051612">
    <property type="entry name" value="Teichoic_Acid_Biosynth"/>
</dbReference>
<evidence type="ECO:0000256" key="6">
    <source>
        <dbReference type="ARBA" id="ARBA00023136"/>
    </source>
</evidence>
<evidence type="ECO:0000256" key="3">
    <source>
        <dbReference type="ARBA" id="ARBA00022475"/>
    </source>
</evidence>
<dbReference type="InterPro" id="IPR043148">
    <property type="entry name" value="TagF_C"/>
</dbReference>
<organism evidence="7 8">
    <name type="scientific">Billgrantia tianxiuensis</name>
    <dbReference type="NCBI Taxonomy" id="2497861"/>
    <lineage>
        <taxon>Bacteria</taxon>
        <taxon>Pseudomonadati</taxon>
        <taxon>Pseudomonadota</taxon>
        <taxon>Gammaproteobacteria</taxon>
        <taxon>Oceanospirillales</taxon>
        <taxon>Halomonadaceae</taxon>
        <taxon>Billgrantia</taxon>
    </lineage>
</organism>
<accession>A0A6I6SSI2</accession>
<comment type="subcellular location">
    <subcellularLocation>
        <location evidence="1">Cell membrane</location>
        <topology evidence="1">Peripheral membrane protein</topology>
    </subcellularLocation>
</comment>
<dbReference type="GO" id="GO:0019350">
    <property type="term" value="P:teichoic acid biosynthetic process"/>
    <property type="evidence" value="ECO:0007669"/>
    <property type="project" value="UniProtKB-KW"/>
</dbReference>
<dbReference type="KEGG" id="htx:EKK97_14435"/>
<dbReference type="SUPFAM" id="SSF53756">
    <property type="entry name" value="UDP-Glycosyltransferase/glycogen phosphorylase"/>
    <property type="match status" value="1"/>
</dbReference>
<dbReference type="GO" id="GO:0047355">
    <property type="term" value="F:CDP-glycerol glycerophosphotransferase activity"/>
    <property type="evidence" value="ECO:0007669"/>
    <property type="project" value="InterPro"/>
</dbReference>
<gene>
    <name evidence="7" type="ORF">EKK97_14435</name>
</gene>
<dbReference type="AlphaFoldDB" id="A0A6I6SSI2"/>
<evidence type="ECO:0000256" key="5">
    <source>
        <dbReference type="ARBA" id="ARBA00022944"/>
    </source>
</evidence>
<dbReference type="GO" id="GO:0005886">
    <property type="term" value="C:plasma membrane"/>
    <property type="evidence" value="ECO:0007669"/>
    <property type="project" value="UniProtKB-SubCell"/>
</dbReference>
<evidence type="ECO:0000256" key="2">
    <source>
        <dbReference type="ARBA" id="ARBA00010488"/>
    </source>
</evidence>
<dbReference type="PANTHER" id="PTHR37316">
    <property type="entry name" value="TEICHOIC ACID GLYCEROL-PHOSPHATE PRIMASE"/>
    <property type="match status" value="1"/>
</dbReference>
<sequence>MLALVRRGLTATVFLPLVMLSFVVRKDSSIWVFGAWNGMQYSDNPRYLFESLSDRESTIHPVWISKSHEVVEKVKSHGHLAYHWLSLKGIFYSLRASVAVVSHSADDVNPFASYRAKVFKITHGTPMKRMGRDNEAACPGYLPRGFYDYVRSISPQRKSPVIAFVSSELSKCRFESAYRGSSITVVNSGYPRWKGIVESQGILWQVIERETGIRRDGRFSRIIMYAPTRRANRSFQLKLGPDFVDFVRMANEQDYFVVLRPHPSLLIDMDAEAGPELSKLGFLEVTCQQINDINSTLQDVDVLLTDYSSVIYDFCILGRPSFLYAPDLEEYLASDTGLYAAYGETEPALKVDSLAAVLNPEVLEEAVARAERFQRLHGGGDGMEACSTIVKRIKERI</sequence>
<dbReference type="InterPro" id="IPR007554">
    <property type="entry name" value="Glycerophosphate_synth"/>
</dbReference>
<dbReference type="PANTHER" id="PTHR37316:SF3">
    <property type="entry name" value="TEICHOIC ACID GLYCEROL-PHOSPHATE TRANSFERASE"/>
    <property type="match status" value="1"/>
</dbReference>
<dbReference type="OrthoDB" id="9802649at2"/>
<keyword evidence="8" id="KW-1185">Reference proteome</keyword>
<evidence type="ECO:0000256" key="1">
    <source>
        <dbReference type="ARBA" id="ARBA00004202"/>
    </source>
</evidence>
<dbReference type="Pfam" id="PF04464">
    <property type="entry name" value="Glyphos_transf"/>
    <property type="match status" value="1"/>
</dbReference>
<keyword evidence="3" id="KW-1003">Cell membrane</keyword>
<dbReference type="Gene3D" id="3.40.50.11820">
    <property type="match status" value="1"/>
</dbReference>
<keyword evidence="6" id="KW-0472">Membrane</keyword>
<name>A0A6I6SSI2_9GAMM</name>
<protein>
    <submittedName>
        <fullName evidence="7">Uncharacterized protein</fullName>
    </submittedName>
</protein>
<keyword evidence="4" id="KW-0808">Transferase</keyword>
<keyword evidence="5" id="KW-0777">Teichoic acid biosynthesis</keyword>
<reference evidence="7 8" key="1">
    <citation type="submission" date="2019-01" db="EMBL/GenBank/DDBJ databases">
        <title>Complete genome of a denitifying bacterium Halomons sp. BC-M4-5.</title>
        <authorList>
            <person name="Wang L."/>
            <person name="Shao Z."/>
        </authorList>
    </citation>
    <scope>NUCLEOTIDE SEQUENCE [LARGE SCALE GENOMIC DNA]</scope>
    <source>
        <strain evidence="7 8">BC-M4-5</strain>
    </source>
</reference>
<dbReference type="Gene3D" id="3.40.50.12580">
    <property type="match status" value="1"/>
</dbReference>
<dbReference type="EMBL" id="CP035042">
    <property type="protein sequence ID" value="QHC50555.1"/>
    <property type="molecule type" value="Genomic_DNA"/>
</dbReference>
<dbReference type="RefSeq" id="WP_159552925.1">
    <property type="nucleotide sequence ID" value="NZ_CP035042.1"/>
</dbReference>
<comment type="similarity">
    <text evidence="2">Belongs to the CDP-glycerol glycerophosphotransferase family.</text>
</comment>